<evidence type="ECO:0000256" key="1">
    <source>
        <dbReference type="PROSITE-ProRule" id="PRU00278"/>
    </source>
</evidence>
<keyword evidence="2" id="KW-0812">Transmembrane</keyword>
<keyword evidence="1" id="KW-0697">Rotamase</keyword>
<sequence length="645" mass="74808">MQVAYNQLKFLMIRSLSTISLLMAILVFGCRVNTFETEEAEPLLVVANDSISVAEFLYAFNKNNRDTSGSVNSRVRNYLDLYIDFKLKVAEGRSMMVDTTEKFKREYKQYKSQLVKPYLLTSQVSDSLVKMMYDRTQKEIKASHILITVKEEASPQDTLKAYNKISKLKNKIDQGADFGQIALEYSEDPSAKINSGELGYFTAFQMVEPFEDAVYNTPVGEISDPVRTRFGYHIVKVENVRKAQGKVLIAHIYKKADNNNSQQAEEEITEIYNKLEQGEDWDELTAKYSEDVRSKDAGGRLQWFGTGQLDPEILDPAFGLEKPGDYTKPLKSRYGWHIVKLIQKQPVPGLEETKRELKIRLANSSRMKELEMSLQDSLKKKFGFKKTEYFNKYVSGENIPDTTTLFYINEKPYSLSYILEQKLAGSNQQKINKAVDYALEENEVIYLYETNSDFKFLLDEYSDGMVLFEAMEREVWDKANNDSTGLYSYYEEIKDEYIADQSARLWYTVIKNKDIADSVTRLIDNDEAWVSNKNKREILSKDLQALNVVVDYGVFDRSDYLYFKNSPWQKGLQYVNKDGYFAIIFIEEKLSAINKPLSKVRGEVVSRYQKNLEEQWLDNLKEKYEVIVNEELLQSVINELEEQRI</sequence>
<dbReference type="PROSITE" id="PS50198">
    <property type="entry name" value="PPIC_PPIASE_2"/>
    <property type="match status" value="2"/>
</dbReference>
<dbReference type="GO" id="GO:0003755">
    <property type="term" value="F:peptidyl-prolyl cis-trans isomerase activity"/>
    <property type="evidence" value="ECO:0007669"/>
    <property type="project" value="UniProtKB-KW"/>
</dbReference>
<evidence type="ECO:0000313" key="4">
    <source>
        <dbReference type="EMBL" id="QCK13464.1"/>
    </source>
</evidence>
<dbReference type="InterPro" id="IPR046357">
    <property type="entry name" value="PPIase_dom_sf"/>
</dbReference>
<dbReference type="InterPro" id="IPR000297">
    <property type="entry name" value="PPIase_PpiC"/>
</dbReference>
<dbReference type="EMBL" id="CP028923">
    <property type="protein sequence ID" value="QCK13464.1"/>
    <property type="molecule type" value="Genomic_DNA"/>
</dbReference>
<dbReference type="Pfam" id="PF00639">
    <property type="entry name" value="Rotamase"/>
    <property type="match status" value="1"/>
</dbReference>
<dbReference type="PANTHER" id="PTHR47245">
    <property type="entry name" value="PEPTIDYLPROLYL ISOMERASE"/>
    <property type="match status" value="1"/>
</dbReference>
<protein>
    <recommendedName>
        <fullName evidence="3">PpiC domain-containing protein</fullName>
    </recommendedName>
</protein>
<keyword evidence="5" id="KW-1185">Reference proteome</keyword>
<keyword evidence="2" id="KW-0472">Membrane</keyword>
<dbReference type="Proteomes" id="UP000298616">
    <property type="component" value="Chromosome"/>
</dbReference>
<organism evidence="4 5">
    <name type="scientific">Mangrovivirga cuniculi</name>
    <dbReference type="NCBI Taxonomy" id="2715131"/>
    <lineage>
        <taxon>Bacteria</taxon>
        <taxon>Pseudomonadati</taxon>
        <taxon>Bacteroidota</taxon>
        <taxon>Cytophagia</taxon>
        <taxon>Cytophagales</taxon>
        <taxon>Mangrovivirgaceae</taxon>
        <taxon>Mangrovivirga</taxon>
    </lineage>
</organism>
<dbReference type="Pfam" id="PF13616">
    <property type="entry name" value="Rotamase_3"/>
    <property type="match status" value="1"/>
</dbReference>
<accession>A0A4D7JXM8</accession>
<dbReference type="Gene3D" id="3.10.50.40">
    <property type="match status" value="2"/>
</dbReference>
<keyword evidence="2" id="KW-1133">Transmembrane helix</keyword>
<name>A0A4D7JXM8_9BACT</name>
<dbReference type="SUPFAM" id="SSF54534">
    <property type="entry name" value="FKBP-like"/>
    <property type="match status" value="2"/>
</dbReference>
<dbReference type="InterPro" id="IPR050245">
    <property type="entry name" value="PrsA_foldase"/>
</dbReference>
<reference evidence="4 5" key="1">
    <citation type="submission" date="2018-04" db="EMBL/GenBank/DDBJ databases">
        <title>Complete genome uncultured novel isolate.</title>
        <authorList>
            <person name="Merlino G."/>
        </authorList>
    </citation>
    <scope>NUCLEOTIDE SEQUENCE [LARGE SCALE GENOMIC DNA]</scope>
    <source>
        <strain evidence="5">R1DC9</strain>
    </source>
</reference>
<evidence type="ECO:0000313" key="5">
    <source>
        <dbReference type="Proteomes" id="UP000298616"/>
    </source>
</evidence>
<dbReference type="AlphaFoldDB" id="A0A4D7JXM8"/>
<feature type="domain" description="PpiC" evidence="3">
    <location>
        <begin position="244"/>
        <end position="343"/>
    </location>
</feature>
<gene>
    <name evidence="4" type="ORF">DCC35_01200</name>
</gene>
<feature type="domain" description="PpiC" evidence="3">
    <location>
        <begin position="137"/>
        <end position="239"/>
    </location>
</feature>
<dbReference type="PANTHER" id="PTHR47245:SF2">
    <property type="entry name" value="PEPTIDYL-PROLYL CIS-TRANS ISOMERASE HP_0175-RELATED"/>
    <property type="match status" value="1"/>
</dbReference>
<feature type="transmembrane region" description="Helical" evidence="2">
    <location>
        <begin position="12"/>
        <end position="29"/>
    </location>
</feature>
<dbReference type="KEGG" id="fpf:DCC35_01200"/>
<keyword evidence="1" id="KW-0413">Isomerase</keyword>
<evidence type="ECO:0000256" key="2">
    <source>
        <dbReference type="SAM" id="Phobius"/>
    </source>
</evidence>
<proteinExistence type="predicted"/>
<evidence type="ECO:0000259" key="3">
    <source>
        <dbReference type="PROSITE" id="PS50198"/>
    </source>
</evidence>